<dbReference type="Proteomes" id="UP000514752">
    <property type="component" value="Chromosome"/>
</dbReference>
<sequence length="86" mass="9816">MTKIKMTKIKNIIDINELCEILRIKPSTVYSHIRGGTLPPPIKIGQLSYWPMAEIERYHAAILAGCTRRELQQLTQDLLTARAENP</sequence>
<gene>
    <name evidence="2" type="ORF">H3L94_04560</name>
</gene>
<evidence type="ECO:0000259" key="1">
    <source>
        <dbReference type="Pfam" id="PF12728"/>
    </source>
</evidence>
<dbReference type="SUPFAM" id="SSF46955">
    <property type="entry name" value="Putative DNA-binding domain"/>
    <property type="match status" value="1"/>
</dbReference>
<dbReference type="KEGG" id="nsg:H3L94_04560"/>
<dbReference type="EMBL" id="CP059567">
    <property type="protein sequence ID" value="QMT41302.1"/>
    <property type="molecule type" value="Genomic_DNA"/>
</dbReference>
<accession>A0A7D7RNV2</accession>
<reference evidence="2 3" key="1">
    <citation type="submission" date="2020-07" db="EMBL/GenBank/DDBJ databases">
        <title>Genomic diversity of species in the Neisseriaceae family.</title>
        <authorList>
            <person name="Vincent A.T."/>
            <person name="Bernet E."/>
            <person name="Veyrier F.J."/>
        </authorList>
    </citation>
    <scope>NUCLEOTIDE SEQUENCE [LARGE SCALE GENOMIC DNA]</scope>
    <source>
        <strain evidence="2 3">DSM 22244</strain>
    </source>
</reference>
<protein>
    <submittedName>
        <fullName evidence="2">Helix-turn-helix domain-containing protein</fullName>
    </submittedName>
</protein>
<dbReference type="Gene3D" id="1.10.238.160">
    <property type="match status" value="1"/>
</dbReference>
<feature type="domain" description="Helix-turn-helix" evidence="1">
    <location>
        <begin position="14"/>
        <end position="58"/>
    </location>
</feature>
<evidence type="ECO:0000313" key="2">
    <source>
        <dbReference type="EMBL" id="QMT41302.1"/>
    </source>
</evidence>
<organism evidence="2 3">
    <name type="scientific">Neisseria shayeganii</name>
    <dbReference type="NCBI Taxonomy" id="607712"/>
    <lineage>
        <taxon>Bacteria</taxon>
        <taxon>Pseudomonadati</taxon>
        <taxon>Pseudomonadota</taxon>
        <taxon>Betaproteobacteria</taxon>
        <taxon>Neisseriales</taxon>
        <taxon>Neisseriaceae</taxon>
        <taxon>Neisseria</taxon>
    </lineage>
</organism>
<dbReference type="InterPro" id="IPR009061">
    <property type="entry name" value="DNA-bd_dom_put_sf"/>
</dbReference>
<evidence type="ECO:0000313" key="3">
    <source>
        <dbReference type="Proteomes" id="UP000514752"/>
    </source>
</evidence>
<name>A0A7D7RNV2_9NEIS</name>
<proteinExistence type="predicted"/>
<dbReference type="AlphaFoldDB" id="A0A7D7RNV2"/>
<dbReference type="Pfam" id="PF12728">
    <property type="entry name" value="HTH_17"/>
    <property type="match status" value="1"/>
</dbReference>
<dbReference type="InterPro" id="IPR041657">
    <property type="entry name" value="HTH_17"/>
</dbReference>
<dbReference type="RefSeq" id="WP_182122844.1">
    <property type="nucleotide sequence ID" value="NZ_CP059567.1"/>
</dbReference>